<dbReference type="InterPro" id="IPR036388">
    <property type="entry name" value="WH-like_DNA-bd_sf"/>
</dbReference>
<evidence type="ECO:0000256" key="2">
    <source>
        <dbReference type="ARBA" id="ARBA00023125"/>
    </source>
</evidence>
<dbReference type="Gene3D" id="1.10.10.10">
    <property type="entry name" value="Winged helix-like DNA-binding domain superfamily/Winged helix DNA-binding domain"/>
    <property type="match status" value="1"/>
</dbReference>
<evidence type="ECO:0000313" key="6">
    <source>
        <dbReference type="EMBL" id="MBM7716571.1"/>
    </source>
</evidence>
<protein>
    <recommendedName>
        <fullName evidence="4">HTH-type transcriptional regulator</fullName>
    </recommendedName>
</protein>
<evidence type="ECO:0000256" key="1">
    <source>
        <dbReference type="ARBA" id="ARBA00023015"/>
    </source>
</evidence>
<reference evidence="6 7" key="1">
    <citation type="submission" date="2021-01" db="EMBL/GenBank/DDBJ databases">
        <title>Genomic Encyclopedia of Type Strains, Phase IV (KMG-IV): sequencing the most valuable type-strain genomes for metagenomic binning, comparative biology and taxonomic classification.</title>
        <authorList>
            <person name="Goeker M."/>
        </authorList>
    </citation>
    <scope>NUCLEOTIDE SEQUENCE [LARGE SCALE GENOMIC DNA]</scope>
    <source>
        <strain evidence="6 7">DSM 105453</strain>
    </source>
</reference>
<dbReference type="RefSeq" id="WP_253191956.1">
    <property type="nucleotide sequence ID" value="NZ_JAFBFH010000029.1"/>
</dbReference>
<dbReference type="InterPro" id="IPR000835">
    <property type="entry name" value="HTH_MarR-typ"/>
</dbReference>
<dbReference type="InterPro" id="IPR026282">
    <property type="entry name" value="MJ1563"/>
</dbReference>
<accession>A0ABS2RA94</accession>
<keyword evidence="1 4" id="KW-0805">Transcription regulation</keyword>
<proteinExistence type="inferred from homology"/>
<keyword evidence="2 4" id="KW-0238">DNA-binding</keyword>
<name>A0ABS2RA94_9BACI</name>
<evidence type="ECO:0000313" key="7">
    <source>
        <dbReference type="Proteomes" id="UP000823485"/>
    </source>
</evidence>
<keyword evidence="3 4" id="KW-0804">Transcription</keyword>
<organism evidence="6 7">
    <name type="scientific">Siminovitchia thermophila</name>
    <dbReference type="NCBI Taxonomy" id="1245522"/>
    <lineage>
        <taxon>Bacteria</taxon>
        <taxon>Bacillati</taxon>
        <taxon>Bacillota</taxon>
        <taxon>Bacilli</taxon>
        <taxon>Bacillales</taxon>
        <taxon>Bacillaceae</taxon>
        <taxon>Siminovitchia</taxon>
    </lineage>
</organism>
<dbReference type="EMBL" id="JAFBFH010000029">
    <property type="protein sequence ID" value="MBM7716571.1"/>
    <property type="molecule type" value="Genomic_DNA"/>
</dbReference>
<dbReference type="PIRSF" id="PIRSF006707">
    <property type="entry name" value="MJ1563"/>
    <property type="match status" value="1"/>
</dbReference>
<gene>
    <name evidence="6" type="ORF">JOC94_003592</name>
</gene>
<dbReference type="InterPro" id="IPR052362">
    <property type="entry name" value="HTH-GbsR_regulator"/>
</dbReference>
<dbReference type="Proteomes" id="UP000823485">
    <property type="component" value="Unassembled WGS sequence"/>
</dbReference>
<dbReference type="GO" id="GO:0003677">
    <property type="term" value="F:DNA binding"/>
    <property type="evidence" value="ECO:0007669"/>
    <property type="project" value="UniProtKB-KW"/>
</dbReference>
<dbReference type="Pfam" id="PF01047">
    <property type="entry name" value="MarR"/>
    <property type="match status" value="1"/>
</dbReference>
<comment type="similarity">
    <text evidence="4">Belongs to the GbsR family.</text>
</comment>
<evidence type="ECO:0000256" key="3">
    <source>
        <dbReference type="ARBA" id="ARBA00023163"/>
    </source>
</evidence>
<evidence type="ECO:0000256" key="4">
    <source>
        <dbReference type="PIRNR" id="PIRNR006707"/>
    </source>
</evidence>
<keyword evidence="7" id="KW-1185">Reference proteome</keyword>
<feature type="domain" description="HTH marR-type" evidence="5">
    <location>
        <begin position="45"/>
        <end position="88"/>
    </location>
</feature>
<dbReference type="PANTHER" id="PTHR38465:SF1">
    <property type="entry name" value="HTH-TYPE TRANSCRIPTIONAL REGULATOR MJ1563-RELATED"/>
    <property type="match status" value="1"/>
</dbReference>
<dbReference type="SUPFAM" id="SSF46785">
    <property type="entry name" value="Winged helix' DNA-binding domain"/>
    <property type="match status" value="1"/>
</dbReference>
<dbReference type="PANTHER" id="PTHR38465">
    <property type="entry name" value="HTH-TYPE TRANSCRIPTIONAL REGULATOR MJ1563-RELATED"/>
    <property type="match status" value="1"/>
</dbReference>
<sequence>MEKQKEESSVQNELREKVIDAIAQTMDLYGVNYSFGKLYGIMFFEEKPLTLEEMKGYMNMSKSNMSYAVRSLVDSGMVTQLEEKKDRKNQYVAETDFFKTFRNFFTVKLQREIDVMLTAINEAITTLSEIVLSEETTEEERQACLKDLHKLKHSAKYYNWLQQFVELLRNNDLSLFDLKKIEKS</sequence>
<evidence type="ECO:0000259" key="5">
    <source>
        <dbReference type="Pfam" id="PF01047"/>
    </source>
</evidence>
<dbReference type="InterPro" id="IPR036390">
    <property type="entry name" value="WH_DNA-bd_sf"/>
</dbReference>
<comment type="caution">
    <text evidence="6">The sequence shown here is derived from an EMBL/GenBank/DDBJ whole genome shotgun (WGS) entry which is preliminary data.</text>
</comment>